<name>A0A8J2BMP2_9BACT</name>
<dbReference type="EMBL" id="CAJNOB010000025">
    <property type="protein sequence ID" value="CAF0699896.1"/>
    <property type="molecule type" value="Genomic_DNA"/>
</dbReference>
<protein>
    <submittedName>
        <fullName evidence="1">Uncharacterized protein</fullName>
    </submittedName>
</protein>
<evidence type="ECO:0000313" key="1">
    <source>
        <dbReference type="EMBL" id="CAF0699896.1"/>
    </source>
</evidence>
<organism evidence="1 2">
    <name type="scientific">Candidatus Methylacidithermus pantelleriae</name>
    <dbReference type="NCBI Taxonomy" id="2744239"/>
    <lineage>
        <taxon>Bacteria</taxon>
        <taxon>Pseudomonadati</taxon>
        <taxon>Verrucomicrobiota</taxon>
        <taxon>Methylacidiphilae</taxon>
        <taxon>Methylacidiphilales</taxon>
        <taxon>Methylacidiphilaceae</taxon>
        <taxon>Candidatus Methylacidithermus</taxon>
    </lineage>
</organism>
<sequence length="85" mass="9607">MFRNVFVWYALPVWASRSLGLMEPAKRWKRLTSNFEDSGVNFPEQVLEGVHPLRALGAGMPQEDGAAQVWLSREQLPTPMPKKGP</sequence>
<dbReference type="AlphaFoldDB" id="A0A8J2BMP2"/>
<keyword evidence="2" id="KW-1185">Reference proteome</keyword>
<evidence type="ECO:0000313" key="2">
    <source>
        <dbReference type="Proteomes" id="UP000663859"/>
    </source>
</evidence>
<comment type="caution">
    <text evidence="1">The sequence shown here is derived from an EMBL/GenBank/DDBJ whole genome shotgun (WGS) entry which is preliminary data.</text>
</comment>
<accession>A0A8J2BMP2</accession>
<proteinExistence type="predicted"/>
<dbReference type="Proteomes" id="UP000663859">
    <property type="component" value="Unassembled WGS sequence"/>
</dbReference>
<reference evidence="1" key="1">
    <citation type="submission" date="2021-02" db="EMBL/GenBank/DDBJ databases">
        <authorList>
            <person name="Cremers G."/>
            <person name="Picone N."/>
        </authorList>
    </citation>
    <scope>NUCLEOTIDE SEQUENCE</scope>
    <source>
        <strain evidence="1">PQ17</strain>
    </source>
</reference>
<gene>
    <name evidence="1" type="ORF">MPNT_310003</name>
</gene>